<dbReference type="Gene3D" id="1.10.600.10">
    <property type="entry name" value="Farnesyl Diphosphate Synthase"/>
    <property type="match status" value="1"/>
</dbReference>
<evidence type="ECO:0000256" key="5">
    <source>
        <dbReference type="ARBA" id="ARBA00022842"/>
    </source>
</evidence>
<evidence type="ECO:0000256" key="6">
    <source>
        <dbReference type="RuleBase" id="RU004466"/>
    </source>
</evidence>
<dbReference type="EMBL" id="JABZFV010000016">
    <property type="protein sequence ID" value="MBF0934363.1"/>
    <property type="molecule type" value="Genomic_DNA"/>
</dbReference>
<dbReference type="SUPFAM" id="SSF48576">
    <property type="entry name" value="Terpenoid synthases"/>
    <property type="match status" value="1"/>
</dbReference>
<protein>
    <submittedName>
        <fullName evidence="7">Polyprenyl synthetase family protein</fullName>
    </submittedName>
</protein>
<comment type="caution">
    <text evidence="7">The sequence shown here is derived from an EMBL/GenBank/DDBJ whole genome shotgun (WGS) entry which is preliminary data.</text>
</comment>
<dbReference type="PROSITE" id="PS00723">
    <property type="entry name" value="POLYPRENYL_SYNTHASE_1"/>
    <property type="match status" value="1"/>
</dbReference>
<dbReference type="GO" id="GO:0008299">
    <property type="term" value="P:isoprenoid biosynthetic process"/>
    <property type="evidence" value="ECO:0007669"/>
    <property type="project" value="InterPro"/>
</dbReference>
<keyword evidence="4" id="KW-0479">Metal-binding</keyword>
<accession>A0A929MMZ8</accession>
<dbReference type="InterPro" id="IPR000092">
    <property type="entry name" value="Polyprenyl_synt"/>
</dbReference>
<dbReference type="PANTHER" id="PTHR12001">
    <property type="entry name" value="GERANYLGERANYL PYROPHOSPHATE SYNTHASE"/>
    <property type="match status" value="1"/>
</dbReference>
<dbReference type="GO" id="GO:0046872">
    <property type="term" value="F:metal ion binding"/>
    <property type="evidence" value="ECO:0007669"/>
    <property type="project" value="UniProtKB-KW"/>
</dbReference>
<sequence length="325" mass="36988">MVHPIWESLPYIQEELVAVKALMKSELQLKIPDVREKILAYMDAPGKYLRAGLCLAMAQLTPEGITQSKRYIAAAIEVLHLATLIHDDVIDEADTRRGIEALHIQKSNRLAIYAGDYLMSYAARLIQKSQQEFDRNPLDAWVMEGILIGELNQLANQYRQGMTMYDYLRQIRGKTALLFAAATFFGYYSLSQSALQNRQAFYLGQAIGMAFQLRDDLIDYQVDAKVSGKPRMQDVQNGIYTAPLILGLQADPSLRQELKERGQPWSQQELDRLYQSLVDLGTLTETERLVDNYLSKAEKRLRGLGGKQESQALVNLLNQVMKRHF</sequence>
<organism evidence="7 8">
    <name type="scientific">Abiotrophia defectiva</name>
    <name type="common">Streptococcus defectivus</name>
    <dbReference type="NCBI Taxonomy" id="46125"/>
    <lineage>
        <taxon>Bacteria</taxon>
        <taxon>Bacillati</taxon>
        <taxon>Bacillota</taxon>
        <taxon>Bacilli</taxon>
        <taxon>Lactobacillales</taxon>
        <taxon>Aerococcaceae</taxon>
        <taxon>Abiotrophia</taxon>
    </lineage>
</organism>
<comment type="cofactor">
    <cofactor evidence="1">
        <name>Mg(2+)</name>
        <dbReference type="ChEBI" id="CHEBI:18420"/>
    </cofactor>
</comment>
<comment type="similarity">
    <text evidence="2 6">Belongs to the FPP/GGPP synthase family.</text>
</comment>
<dbReference type="GO" id="GO:0004659">
    <property type="term" value="F:prenyltransferase activity"/>
    <property type="evidence" value="ECO:0007669"/>
    <property type="project" value="InterPro"/>
</dbReference>
<dbReference type="CDD" id="cd00685">
    <property type="entry name" value="Trans_IPPS_HT"/>
    <property type="match status" value="1"/>
</dbReference>
<evidence type="ECO:0000256" key="4">
    <source>
        <dbReference type="ARBA" id="ARBA00022723"/>
    </source>
</evidence>
<dbReference type="PROSITE" id="PS00444">
    <property type="entry name" value="POLYPRENYL_SYNTHASE_2"/>
    <property type="match status" value="1"/>
</dbReference>
<dbReference type="PANTHER" id="PTHR12001:SF69">
    <property type="entry name" value="ALL TRANS-POLYPRENYL-DIPHOSPHATE SYNTHASE PDSS1"/>
    <property type="match status" value="1"/>
</dbReference>
<evidence type="ECO:0000256" key="3">
    <source>
        <dbReference type="ARBA" id="ARBA00022679"/>
    </source>
</evidence>
<dbReference type="InterPro" id="IPR033749">
    <property type="entry name" value="Polyprenyl_synt_CS"/>
</dbReference>
<evidence type="ECO:0000256" key="2">
    <source>
        <dbReference type="ARBA" id="ARBA00006706"/>
    </source>
</evidence>
<keyword evidence="5" id="KW-0460">Magnesium</keyword>
<evidence type="ECO:0000313" key="8">
    <source>
        <dbReference type="Proteomes" id="UP000757900"/>
    </source>
</evidence>
<name>A0A929MMZ8_ABIDE</name>
<dbReference type="SFLD" id="SFLDS00005">
    <property type="entry name" value="Isoprenoid_Synthase_Type_I"/>
    <property type="match status" value="1"/>
</dbReference>
<gene>
    <name evidence="7" type="ORF">HXK00_01810</name>
</gene>
<evidence type="ECO:0000256" key="1">
    <source>
        <dbReference type="ARBA" id="ARBA00001946"/>
    </source>
</evidence>
<keyword evidence="3 6" id="KW-0808">Transferase</keyword>
<dbReference type="Pfam" id="PF00348">
    <property type="entry name" value="polyprenyl_synt"/>
    <property type="match status" value="1"/>
</dbReference>
<dbReference type="Proteomes" id="UP000757900">
    <property type="component" value="Unassembled WGS sequence"/>
</dbReference>
<dbReference type="InterPro" id="IPR008949">
    <property type="entry name" value="Isoprenoid_synthase_dom_sf"/>
</dbReference>
<reference evidence="7" key="1">
    <citation type="submission" date="2020-04" db="EMBL/GenBank/DDBJ databases">
        <title>Deep metagenomics examines the oral microbiome during advanced dental caries in children, revealing novel taxa and co-occurrences with host molecules.</title>
        <authorList>
            <person name="Baker J.L."/>
            <person name="Morton J.T."/>
            <person name="Dinis M."/>
            <person name="Alvarez R."/>
            <person name="Tran N.C."/>
            <person name="Knight R."/>
            <person name="Edlund A."/>
        </authorList>
    </citation>
    <scope>NUCLEOTIDE SEQUENCE</scope>
    <source>
        <strain evidence="7">JCVI_23_bin.16</strain>
    </source>
</reference>
<dbReference type="AlphaFoldDB" id="A0A929MMZ8"/>
<evidence type="ECO:0000313" key="7">
    <source>
        <dbReference type="EMBL" id="MBF0934363.1"/>
    </source>
</evidence>
<proteinExistence type="inferred from homology"/>